<dbReference type="PANTHER" id="PTHR41287:SF1">
    <property type="entry name" value="PROTEIN YMFN"/>
    <property type="match status" value="1"/>
</dbReference>
<dbReference type="InterPro" id="IPR005021">
    <property type="entry name" value="Terminase_largesu-like"/>
</dbReference>
<comment type="caution">
    <text evidence="3">The sequence shown here is derived from an EMBL/GenBank/DDBJ whole genome shotgun (WGS) entry which is preliminary data.</text>
</comment>
<dbReference type="Pfam" id="PF03354">
    <property type="entry name" value="TerL_ATPase"/>
    <property type="match status" value="1"/>
</dbReference>
<proteinExistence type="predicted"/>
<accession>A0ABT3E3M0</accession>
<dbReference type="InterPro" id="IPR046461">
    <property type="entry name" value="TerL_ATPase"/>
</dbReference>
<dbReference type="PANTHER" id="PTHR41287">
    <property type="match status" value="1"/>
</dbReference>
<reference evidence="3 4" key="1">
    <citation type="submission" date="2022-10" db="EMBL/GenBank/DDBJ databases">
        <title>Weissella fermenti sp. nov., isolated from fermented cabbage.</title>
        <authorList>
            <person name="Lee J.K."/>
            <person name="Baek J.H."/>
            <person name="Choi D.G."/>
            <person name="Kim J.M."/>
            <person name="Jeon C.O."/>
        </authorList>
    </citation>
    <scope>NUCLEOTIDE SEQUENCE [LARGE SCALE GENOMIC DNA]</scope>
    <source>
        <strain evidence="3 4">KACC 18534</strain>
    </source>
</reference>
<dbReference type="InterPro" id="IPR046462">
    <property type="entry name" value="TerL_nuclease"/>
</dbReference>
<dbReference type="Pfam" id="PF20441">
    <property type="entry name" value="TerL_nuclease"/>
    <property type="match status" value="1"/>
</dbReference>
<keyword evidence="4" id="KW-1185">Reference proteome</keyword>
<evidence type="ECO:0000259" key="2">
    <source>
        <dbReference type="Pfam" id="PF20441"/>
    </source>
</evidence>
<sequence length="562" mass="64204">MIRHKYVEDYINSYQNGSIKLNKRRVKLLDVLVKEVLIRDDLYFDDKRIEALNDFSEKYFFPHTDFQKFCNALIFLYRKDTNEPFFDRILLVLGRGAGKNGWTSTLSAFLISELNGIRNYNVGIVANSLNQATTSVDEIYQAVDDNVKLKQSFDHLKQKITSKKMHGIITPRTSNAKTKDGARDSLVVFDEIHAYETDAIVNVFESGLGKVAESRSLMIGSMGYVRGGFMDKQLDLADKVLNGDETPDTLLPIIAQLDDEAQVDDPEMWELANPMLVKPLSNYGARLFEKIKKQHKSMTEDDSKRAEFLTKRMNLPATDTTKNVASKEEITATNQEVDVPPGSMAIGAVDFSSVRDFTAVGLLFKVDGKYVWKTHSFATKDFVEKHMGYNIPADDIKGSRVFAPLKEWESKGDLTVLETPTIDASVVVDWFDARRDTYNIDRIVLDTFRADYLRQSFFVAGYDNFDVIRSSKSVSALLAPRIEAGFANKEFAWGDVPIMRWYTWNVLVHTTSEGRHEYLKREERRRKTDGFMAFVFAMYRADELEEAVDMDAAFNTFMEVDF</sequence>
<name>A0ABT3E3M0_9LACO</name>
<gene>
    <name evidence="3" type="ORF">OIT44_02865</name>
</gene>
<evidence type="ECO:0000313" key="3">
    <source>
        <dbReference type="EMBL" id="MCW0953013.1"/>
    </source>
</evidence>
<dbReference type="Gene3D" id="3.40.50.300">
    <property type="entry name" value="P-loop containing nucleotide triphosphate hydrolases"/>
    <property type="match status" value="1"/>
</dbReference>
<organism evidence="3 4">
    <name type="scientific">Weissella ceti</name>
    <dbReference type="NCBI Taxonomy" id="759620"/>
    <lineage>
        <taxon>Bacteria</taxon>
        <taxon>Bacillati</taxon>
        <taxon>Bacillota</taxon>
        <taxon>Bacilli</taxon>
        <taxon>Lactobacillales</taxon>
        <taxon>Lactobacillaceae</taxon>
        <taxon>Weissella</taxon>
    </lineage>
</organism>
<dbReference type="EMBL" id="JAOZFE010000002">
    <property type="protein sequence ID" value="MCW0953013.1"/>
    <property type="molecule type" value="Genomic_DNA"/>
</dbReference>
<evidence type="ECO:0000259" key="1">
    <source>
        <dbReference type="Pfam" id="PF03354"/>
    </source>
</evidence>
<evidence type="ECO:0000313" key="4">
    <source>
        <dbReference type="Proteomes" id="UP001526225"/>
    </source>
</evidence>
<feature type="domain" description="Terminase large subunit-like ATPase" evidence="1">
    <location>
        <begin position="65"/>
        <end position="236"/>
    </location>
</feature>
<feature type="domain" description="Terminase large subunit-like endonuclease" evidence="2">
    <location>
        <begin position="254"/>
        <end position="544"/>
    </location>
</feature>
<dbReference type="RefSeq" id="WP_213408374.1">
    <property type="nucleotide sequence ID" value="NZ_CP074441.1"/>
</dbReference>
<dbReference type="InterPro" id="IPR027417">
    <property type="entry name" value="P-loop_NTPase"/>
</dbReference>
<protein>
    <submittedName>
        <fullName evidence="3">Terminase large subunit</fullName>
    </submittedName>
</protein>
<dbReference type="Proteomes" id="UP001526225">
    <property type="component" value="Unassembled WGS sequence"/>
</dbReference>